<dbReference type="AlphaFoldDB" id="A0AAN8IQT0"/>
<feature type="compositionally biased region" description="Polar residues" evidence="1">
    <location>
        <begin position="134"/>
        <end position="145"/>
    </location>
</feature>
<dbReference type="EMBL" id="WIXE01009601">
    <property type="protein sequence ID" value="KAK5978302.1"/>
    <property type="molecule type" value="Genomic_DNA"/>
</dbReference>
<feature type="compositionally biased region" description="Polar residues" evidence="1">
    <location>
        <begin position="152"/>
        <end position="167"/>
    </location>
</feature>
<comment type="caution">
    <text evidence="3">The sequence shown here is derived from an EMBL/GenBank/DDBJ whole genome shotgun (WGS) entry which is preliminary data.</text>
</comment>
<dbReference type="SMART" id="SM00327">
    <property type="entry name" value="VWA"/>
    <property type="match status" value="1"/>
</dbReference>
<name>A0AAN8IQT0_TRICO</name>
<organism evidence="3 4">
    <name type="scientific">Trichostrongylus colubriformis</name>
    <name type="common">Black scour worm</name>
    <dbReference type="NCBI Taxonomy" id="6319"/>
    <lineage>
        <taxon>Eukaryota</taxon>
        <taxon>Metazoa</taxon>
        <taxon>Ecdysozoa</taxon>
        <taxon>Nematoda</taxon>
        <taxon>Chromadorea</taxon>
        <taxon>Rhabditida</taxon>
        <taxon>Rhabditina</taxon>
        <taxon>Rhabditomorpha</taxon>
        <taxon>Strongyloidea</taxon>
        <taxon>Trichostrongylidae</taxon>
        <taxon>Trichostrongylus</taxon>
    </lineage>
</organism>
<dbReference type="PROSITE" id="PS50234">
    <property type="entry name" value="VWFA"/>
    <property type="match status" value="1"/>
</dbReference>
<evidence type="ECO:0000256" key="1">
    <source>
        <dbReference type="SAM" id="MobiDB-lite"/>
    </source>
</evidence>
<dbReference type="Proteomes" id="UP001331761">
    <property type="component" value="Unassembled WGS sequence"/>
</dbReference>
<feature type="compositionally biased region" description="Polar residues" evidence="1">
    <location>
        <begin position="207"/>
        <end position="224"/>
    </location>
</feature>
<evidence type="ECO:0000313" key="4">
    <source>
        <dbReference type="Proteomes" id="UP001331761"/>
    </source>
</evidence>
<dbReference type="Gene3D" id="3.40.50.410">
    <property type="entry name" value="von Willebrand factor, type A domain"/>
    <property type="match status" value="1"/>
</dbReference>
<dbReference type="InterPro" id="IPR002035">
    <property type="entry name" value="VWF_A"/>
</dbReference>
<dbReference type="SUPFAM" id="SSF53300">
    <property type="entry name" value="vWA-like"/>
    <property type="match status" value="1"/>
</dbReference>
<feature type="region of interest" description="Disordered" evidence="1">
    <location>
        <begin position="56"/>
        <end position="85"/>
    </location>
</feature>
<feature type="region of interest" description="Disordered" evidence="1">
    <location>
        <begin position="100"/>
        <end position="260"/>
    </location>
</feature>
<dbReference type="InterPro" id="IPR036465">
    <property type="entry name" value="vWFA_dom_sf"/>
</dbReference>
<feature type="compositionally biased region" description="Low complexity" evidence="1">
    <location>
        <begin position="100"/>
        <end position="112"/>
    </location>
</feature>
<evidence type="ECO:0000313" key="3">
    <source>
        <dbReference type="EMBL" id="KAK5978302.1"/>
    </source>
</evidence>
<gene>
    <name evidence="3" type="ORF">GCK32_004660</name>
</gene>
<sequence>MILMFYMCYAVKSVIGSGPPGIQPPLSFHAEQWYPSNLPTVLPPWKEAGVDIDTFRTSSSPPVTAFSESVTPSSATTPSMDSTGPLLTTNSSTMLEVKGTTTVPSTAQSTTALTTNPAKDDDASRITDVPKNTEVATTPSPNDISSEIAIDGQTSINGKKSSENTGHPGSRSSSSERSAETSGSAGSSSSSSSSSEGTENARRFSKSDSSADSIENTSRLSSSERFSEIRGDTVGSISSEHSTEAKEGHRSSGSSESSDMNIEDVRMFNGSGISVDIGGNMVVFNQTEISDGHERALTIDDIDKMLIMSAQPSLASDVPLRDNENDANLTLSASGTVDSDALNNTEEQINMEANFTSDMTIENIAKNNASEATVCSDIFFVLDSSGNVLEQYEKQKIYIGNILTKLSNSSRHYGLMTYAGRSRQRINIPPRLLLSKDLFIKKMLRARFLSGITATGAALRAVAQLPFVHTTDVVVITDGFSFDSVTADALRLREHPKVRVLVAGDYTPIVREVLNSITGNPLNVLLGSRSTQQLLDLLDC</sequence>
<feature type="domain" description="VWFA" evidence="2">
    <location>
        <begin position="377"/>
        <end position="540"/>
    </location>
</feature>
<dbReference type="Pfam" id="PF00092">
    <property type="entry name" value="VWA"/>
    <property type="match status" value="1"/>
</dbReference>
<feature type="compositionally biased region" description="Low complexity" evidence="1">
    <location>
        <begin position="169"/>
        <end position="198"/>
    </location>
</feature>
<protein>
    <recommendedName>
        <fullName evidence="2">VWFA domain-containing protein</fullName>
    </recommendedName>
</protein>
<proteinExistence type="predicted"/>
<keyword evidence="4" id="KW-1185">Reference proteome</keyword>
<evidence type="ECO:0000259" key="2">
    <source>
        <dbReference type="PROSITE" id="PS50234"/>
    </source>
</evidence>
<feature type="compositionally biased region" description="Basic and acidic residues" evidence="1">
    <location>
        <begin position="241"/>
        <end position="250"/>
    </location>
</feature>
<accession>A0AAN8IQT0</accession>
<reference evidence="3 4" key="1">
    <citation type="submission" date="2019-10" db="EMBL/GenBank/DDBJ databases">
        <title>Assembly and Annotation for the nematode Trichostrongylus colubriformis.</title>
        <authorList>
            <person name="Martin J."/>
        </authorList>
    </citation>
    <scope>NUCLEOTIDE SEQUENCE [LARGE SCALE GENOMIC DNA]</scope>
    <source>
        <strain evidence="3">G859</strain>
        <tissue evidence="3">Whole worm</tissue>
    </source>
</reference>